<protein>
    <recommendedName>
        <fullName evidence="1">Fungal-type protein kinase domain-containing protein</fullName>
    </recommendedName>
</protein>
<dbReference type="OrthoDB" id="5584477at2759"/>
<evidence type="ECO:0000313" key="3">
    <source>
        <dbReference type="Proteomes" id="UP000313359"/>
    </source>
</evidence>
<dbReference type="InterPro" id="IPR040976">
    <property type="entry name" value="Pkinase_fungal"/>
</dbReference>
<dbReference type="AlphaFoldDB" id="A0A5C2SMZ0"/>
<feature type="domain" description="Fungal-type protein kinase" evidence="1">
    <location>
        <begin position="40"/>
        <end position="181"/>
    </location>
</feature>
<evidence type="ECO:0000259" key="1">
    <source>
        <dbReference type="Pfam" id="PF17667"/>
    </source>
</evidence>
<organism evidence="2 3">
    <name type="scientific">Lentinus tigrinus ALCF2SS1-6</name>
    <dbReference type="NCBI Taxonomy" id="1328759"/>
    <lineage>
        <taxon>Eukaryota</taxon>
        <taxon>Fungi</taxon>
        <taxon>Dikarya</taxon>
        <taxon>Basidiomycota</taxon>
        <taxon>Agaricomycotina</taxon>
        <taxon>Agaricomycetes</taxon>
        <taxon>Polyporales</taxon>
        <taxon>Polyporaceae</taxon>
        <taxon>Lentinus</taxon>
    </lineage>
</organism>
<keyword evidence="3" id="KW-1185">Reference proteome</keyword>
<dbReference type="Proteomes" id="UP000313359">
    <property type="component" value="Unassembled WGS sequence"/>
</dbReference>
<proteinExistence type="predicted"/>
<accession>A0A5C2SMZ0</accession>
<evidence type="ECO:0000313" key="2">
    <source>
        <dbReference type="EMBL" id="RPD65205.1"/>
    </source>
</evidence>
<name>A0A5C2SMZ0_9APHY</name>
<reference evidence="2" key="1">
    <citation type="journal article" date="2018" name="Genome Biol. Evol.">
        <title>Genomics and development of Lentinus tigrinus, a white-rot wood-decaying mushroom with dimorphic fruiting bodies.</title>
        <authorList>
            <person name="Wu B."/>
            <person name="Xu Z."/>
            <person name="Knudson A."/>
            <person name="Carlson A."/>
            <person name="Chen N."/>
            <person name="Kovaka S."/>
            <person name="LaButti K."/>
            <person name="Lipzen A."/>
            <person name="Pennachio C."/>
            <person name="Riley R."/>
            <person name="Schakwitz W."/>
            <person name="Umezawa K."/>
            <person name="Ohm R.A."/>
            <person name="Grigoriev I.V."/>
            <person name="Nagy L.G."/>
            <person name="Gibbons J."/>
            <person name="Hibbett D."/>
        </authorList>
    </citation>
    <scope>NUCLEOTIDE SEQUENCE [LARGE SCALE GENOMIC DNA]</scope>
    <source>
        <strain evidence="2">ALCF2SS1-6</strain>
    </source>
</reference>
<sequence>MSGNARPSLTMKSRCLLTHRAMYGAEQLGSLPCVLHTIDMLIRDDVIWLFWFDHQGVIQSFGVKFVQHTPMFLLVLMALQRFNTANWGLPNGLPHGAPADEFVKLEELTAEHSTSDSQSSSISVNWSARTCRSLHFVGRCTQIFDALVRRRDAAVAKLSFPDVSRVSEAVIVQRAREVQTAKFDLQRHLPVLHFVADVRPQMSAIREFLNITTDACVARLTIWEKLTPIVHLRGADFRRCWFELIHAHHLLWNHGIRHLDPSAANMMVRYVGGASRCPQ</sequence>
<dbReference type="Pfam" id="PF17667">
    <property type="entry name" value="Pkinase_fungal"/>
    <property type="match status" value="1"/>
</dbReference>
<gene>
    <name evidence="2" type="ORF">L227DRAFT_204897</name>
</gene>
<dbReference type="EMBL" id="ML122252">
    <property type="protein sequence ID" value="RPD65205.1"/>
    <property type="molecule type" value="Genomic_DNA"/>
</dbReference>